<comment type="subcellular location">
    <subcellularLocation>
        <location evidence="1 10">Cell membrane</location>
        <topology evidence="1 10">Multi-pass membrane protein</topology>
    </subcellularLocation>
</comment>
<comment type="similarity">
    <text evidence="10">Belongs to the insect chemoreceptor superfamily. Heteromeric odorant receptor channel (TC 1.A.69) family.</text>
</comment>
<dbReference type="OrthoDB" id="6765072at2759"/>
<feature type="transmembrane region" description="Helical" evidence="10">
    <location>
        <begin position="35"/>
        <end position="60"/>
    </location>
</feature>
<feature type="transmembrane region" description="Helical" evidence="10">
    <location>
        <begin position="140"/>
        <end position="159"/>
    </location>
</feature>
<keyword evidence="5 10" id="KW-0552">Olfaction</keyword>
<comment type="caution">
    <text evidence="10">Lacks conserved residue(s) required for the propagation of feature annotation.</text>
</comment>
<keyword evidence="4 10" id="KW-0812">Transmembrane</keyword>
<protein>
    <recommendedName>
        <fullName evidence="10">Odorant receptor</fullName>
    </recommendedName>
</protein>
<keyword evidence="9 10" id="KW-0807">Transducer</keyword>
<evidence type="ECO:0000313" key="11">
    <source>
        <dbReference type="Proteomes" id="UP000504634"/>
    </source>
</evidence>
<dbReference type="GO" id="GO:0005886">
    <property type="term" value="C:plasma membrane"/>
    <property type="evidence" value="ECO:0007669"/>
    <property type="project" value="UniProtKB-SubCell"/>
</dbReference>
<feature type="transmembrane region" description="Helical" evidence="10">
    <location>
        <begin position="298"/>
        <end position="317"/>
    </location>
</feature>
<dbReference type="PANTHER" id="PTHR21137:SF35">
    <property type="entry name" value="ODORANT RECEPTOR 19A-RELATED"/>
    <property type="match status" value="1"/>
</dbReference>
<dbReference type="GO" id="GO:0007165">
    <property type="term" value="P:signal transduction"/>
    <property type="evidence" value="ECO:0007669"/>
    <property type="project" value="UniProtKB-KW"/>
</dbReference>
<evidence type="ECO:0000256" key="6">
    <source>
        <dbReference type="ARBA" id="ARBA00022989"/>
    </source>
</evidence>
<feature type="transmembrane region" description="Helical" evidence="10">
    <location>
        <begin position="268"/>
        <end position="292"/>
    </location>
</feature>
<sequence length="395" mass="45417">MFTNSKKPSIRFSKVLDDAKRITMLIGINVMERKFVYKPLTCLTIVLLTIFMSFSIFTVAREAYTSADWKSCLKYCVLVGSGGQCVSRLETGIVKHSNMRRLALFCQLLYAKYEKMGGEYERELGKCVDAVERVIKLIRLGYFVIFASLLGLPIILWLTDGPRYLVLQYHIPGIDPDTNTGFYLTNVVQMVTIVIAGVGLYAGDLYVLIFLIQARLFSLVLKLRVADINALLEPENNKINELAITRELQSIVRWHQLYLKYNDIVNDLTHYVVATQVLTSAMSTTISIFIMLTSEPWPMGYFYLPLSYYSLIVYCILGTQIEYDNDEICYEMYNISWYRMTVNQRKMVRLMIMASQQPKTYKIMSVIPLTVSTALEMTRIIYSLSMMISNTEQSK</sequence>
<name>A0A6J2T8P8_DROLE</name>
<evidence type="ECO:0000256" key="9">
    <source>
        <dbReference type="ARBA" id="ARBA00023224"/>
    </source>
</evidence>
<keyword evidence="6 10" id="KW-1133">Transmembrane helix</keyword>
<evidence type="ECO:0000256" key="10">
    <source>
        <dbReference type="RuleBase" id="RU351113"/>
    </source>
</evidence>
<evidence type="ECO:0000256" key="8">
    <source>
        <dbReference type="ARBA" id="ARBA00023170"/>
    </source>
</evidence>
<evidence type="ECO:0000256" key="5">
    <source>
        <dbReference type="ARBA" id="ARBA00022725"/>
    </source>
</evidence>
<keyword evidence="2" id="KW-1003">Cell membrane</keyword>
<dbReference type="GO" id="GO:0004984">
    <property type="term" value="F:olfactory receptor activity"/>
    <property type="evidence" value="ECO:0007669"/>
    <property type="project" value="InterPro"/>
</dbReference>
<evidence type="ECO:0000256" key="4">
    <source>
        <dbReference type="ARBA" id="ARBA00022692"/>
    </source>
</evidence>
<gene>
    <name evidence="12" type="primary">LOC115621962</name>
</gene>
<keyword evidence="11" id="KW-1185">Reference proteome</keyword>
<dbReference type="GO" id="GO:0005549">
    <property type="term" value="F:odorant binding"/>
    <property type="evidence" value="ECO:0007669"/>
    <property type="project" value="InterPro"/>
</dbReference>
<evidence type="ECO:0000256" key="3">
    <source>
        <dbReference type="ARBA" id="ARBA00022606"/>
    </source>
</evidence>
<reference evidence="12" key="1">
    <citation type="submission" date="2025-08" db="UniProtKB">
        <authorList>
            <consortium name="RefSeq"/>
        </authorList>
    </citation>
    <scope>IDENTIFICATION</scope>
    <source>
        <strain evidence="12">11010-0011.00</strain>
        <tissue evidence="12">Whole body</tissue>
    </source>
</reference>
<dbReference type="Pfam" id="PF02949">
    <property type="entry name" value="7tm_6"/>
    <property type="match status" value="1"/>
</dbReference>
<dbReference type="CTD" id="40744"/>
<keyword evidence="7 10" id="KW-0472">Membrane</keyword>
<dbReference type="RefSeq" id="XP_030371670.1">
    <property type="nucleotide sequence ID" value="XM_030515810.1"/>
</dbReference>
<evidence type="ECO:0000256" key="1">
    <source>
        <dbReference type="ARBA" id="ARBA00004651"/>
    </source>
</evidence>
<keyword evidence="3 10" id="KW-0716">Sensory transduction</keyword>
<accession>A0A6J2T8P8</accession>
<dbReference type="Proteomes" id="UP000504634">
    <property type="component" value="Unplaced"/>
</dbReference>
<keyword evidence="8 10" id="KW-0675">Receptor</keyword>
<dbReference type="GeneID" id="115621962"/>
<organism evidence="11 12">
    <name type="scientific">Drosophila lebanonensis</name>
    <name type="common">Fruit fly</name>
    <name type="synonym">Scaptodrosophila lebanonensis</name>
    <dbReference type="NCBI Taxonomy" id="7225"/>
    <lineage>
        <taxon>Eukaryota</taxon>
        <taxon>Metazoa</taxon>
        <taxon>Ecdysozoa</taxon>
        <taxon>Arthropoda</taxon>
        <taxon>Hexapoda</taxon>
        <taxon>Insecta</taxon>
        <taxon>Pterygota</taxon>
        <taxon>Neoptera</taxon>
        <taxon>Endopterygota</taxon>
        <taxon>Diptera</taxon>
        <taxon>Brachycera</taxon>
        <taxon>Muscomorpha</taxon>
        <taxon>Ephydroidea</taxon>
        <taxon>Drosophilidae</taxon>
        <taxon>Scaptodrosophila</taxon>
    </lineage>
</organism>
<dbReference type="PANTHER" id="PTHR21137">
    <property type="entry name" value="ODORANT RECEPTOR"/>
    <property type="match status" value="1"/>
</dbReference>
<evidence type="ECO:0000256" key="2">
    <source>
        <dbReference type="ARBA" id="ARBA00022475"/>
    </source>
</evidence>
<dbReference type="InterPro" id="IPR004117">
    <property type="entry name" value="7tm6_olfct_rcpt"/>
</dbReference>
<feature type="transmembrane region" description="Helical" evidence="10">
    <location>
        <begin position="187"/>
        <end position="212"/>
    </location>
</feature>
<proteinExistence type="inferred from homology"/>
<evidence type="ECO:0000256" key="7">
    <source>
        <dbReference type="ARBA" id="ARBA00023136"/>
    </source>
</evidence>
<evidence type="ECO:0000313" key="12">
    <source>
        <dbReference type="RefSeq" id="XP_030371670.1"/>
    </source>
</evidence>
<dbReference type="AlphaFoldDB" id="A0A6J2T8P8"/>